<dbReference type="EMBL" id="OZ037949">
    <property type="protein sequence ID" value="CAL1710428.1"/>
    <property type="molecule type" value="Genomic_DNA"/>
</dbReference>
<evidence type="ECO:0000313" key="2">
    <source>
        <dbReference type="Proteomes" id="UP001497453"/>
    </source>
</evidence>
<protein>
    <submittedName>
        <fullName evidence="1">Uncharacterized protein</fullName>
    </submittedName>
</protein>
<proteinExistence type="predicted"/>
<gene>
    <name evidence="1" type="ORF">GFSPODELE1_LOCUS7825</name>
</gene>
<evidence type="ECO:0000313" key="1">
    <source>
        <dbReference type="EMBL" id="CAL1710428.1"/>
    </source>
</evidence>
<organism evidence="1 2">
    <name type="scientific">Somion occarium</name>
    <dbReference type="NCBI Taxonomy" id="3059160"/>
    <lineage>
        <taxon>Eukaryota</taxon>
        <taxon>Fungi</taxon>
        <taxon>Dikarya</taxon>
        <taxon>Basidiomycota</taxon>
        <taxon>Agaricomycotina</taxon>
        <taxon>Agaricomycetes</taxon>
        <taxon>Polyporales</taxon>
        <taxon>Cerrenaceae</taxon>
        <taxon>Somion</taxon>
    </lineage>
</organism>
<keyword evidence="2" id="KW-1185">Reference proteome</keyword>
<accession>A0ABP1DTQ0</accession>
<dbReference type="Proteomes" id="UP001497453">
    <property type="component" value="Chromosome 6"/>
</dbReference>
<reference evidence="2" key="1">
    <citation type="submission" date="2024-04" db="EMBL/GenBank/DDBJ databases">
        <authorList>
            <person name="Shaw F."/>
            <person name="Minotto A."/>
        </authorList>
    </citation>
    <scope>NUCLEOTIDE SEQUENCE [LARGE SCALE GENOMIC DNA]</scope>
</reference>
<sequence>MYDAQMDSGRNQLQKRTFKYCTKTVSWEVNQEQCPAPFSGVMYLPLHRHQAHGATKVEFRHGEDLNFRVYQFYNENVDPKTYGGANYIPDDDLVPGRHEYLGLPHR</sequence>
<name>A0ABP1DTQ0_9APHY</name>